<proteinExistence type="predicted"/>
<feature type="compositionally biased region" description="Low complexity" evidence="1">
    <location>
        <begin position="39"/>
        <end position="52"/>
    </location>
</feature>
<sequence>MTATGVPGLSPFAARRQRRAPSLQVDCSSQAASYRKPYRYSPSADRPSPRSRGLPDRFVWHSDSSPSDRANRYSSCSGRGDTSPLEPGPLDFSPTGKRLNLDRSATYIGVLDRDQILDGVRGEADKTGWGITAIGSYSCHCDSTASDTFMVVPGVPPLYSPPKDPQEVQLKKHLGPPEDVLLHYDLAYPLRAAQRVVDQCTPGLDWSKVDLVTDRGTLCELLRFLGAITSTNQKSKAFEFPLNGGLHDEPATVECSYRHHTRYKEYKASFDMTTTTVPEGSERLYRHHRFSLLKIGKLNVVVRAEVDGLVKELEAEAAAYVDEDGWEASDEGRCTLWTQEVGVFNPEDATVELKCRAMKCPRAGFKAAYYEMALGCSDKLAVGRHQEGRLARIEEFSLAEVKEKTLDDVDKRWAELGRLLEELLILSYGRLSTVVWNGKSNKLIVKTRRNEWA</sequence>
<feature type="compositionally biased region" description="Polar residues" evidence="1">
    <location>
        <begin position="62"/>
        <end position="77"/>
    </location>
</feature>
<evidence type="ECO:0000313" key="2">
    <source>
        <dbReference type="EMBL" id="KAF4671757.1"/>
    </source>
</evidence>
<comment type="caution">
    <text evidence="2">The sequence shown here is derived from an EMBL/GenBank/DDBJ whole genome shotgun (WGS) entry which is preliminary data.</text>
</comment>
<reference evidence="2 3" key="1">
    <citation type="submission" date="2020-04" db="EMBL/GenBank/DDBJ databases">
        <title>Perkinsus chesapeaki whole genome sequence.</title>
        <authorList>
            <person name="Bogema D.R."/>
        </authorList>
    </citation>
    <scope>NUCLEOTIDE SEQUENCE [LARGE SCALE GENOMIC DNA]</scope>
    <source>
        <strain evidence="2">ATCC PRA-425</strain>
    </source>
</reference>
<organism evidence="2 3">
    <name type="scientific">Perkinsus chesapeaki</name>
    <name type="common">Clam parasite</name>
    <name type="synonym">Perkinsus andrewsi</name>
    <dbReference type="NCBI Taxonomy" id="330153"/>
    <lineage>
        <taxon>Eukaryota</taxon>
        <taxon>Sar</taxon>
        <taxon>Alveolata</taxon>
        <taxon>Perkinsozoa</taxon>
        <taxon>Perkinsea</taxon>
        <taxon>Perkinsida</taxon>
        <taxon>Perkinsidae</taxon>
        <taxon>Perkinsus</taxon>
    </lineage>
</organism>
<dbReference type="PANTHER" id="PTHR35179">
    <property type="entry name" value="PROTEIN CBG02620"/>
    <property type="match status" value="1"/>
</dbReference>
<dbReference type="PANTHER" id="PTHR35179:SF2">
    <property type="entry name" value="START DOMAIN-CONTAINING PROTEIN"/>
    <property type="match status" value="1"/>
</dbReference>
<dbReference type="AlphaFoldDB" id="A0A7J6MJZ6"/>
<dbReference type="EMBL" id="JAAPAO010000129">
    <property type="protein sequence ID" value="KAF4671757.1"/>
    <property type="molecule type" value="Genomic_DNA"/>
</dbReference>
<accession>A0A7J6MJZ6</accession>
<evidence type="ECO:0000313" key="3">
    <source>
        <dbReference type="Proteomes" id="UP000591131"/>
    </source>
</evidence>
<evidence type="ECO:0000256" key="1">
    <source>
        <dbReference type="SAM" id="MobiDB-lite"/>
    </source>
</evidence>
<name>A0A7J6MJZ6_PERCH</name>
<keyword evidence="3" id="KW-1185">Reference proteome</keyword>
<dbReference type="OrthoDB" id="420564at2759"/>
<protein>
    <recommendedName>
        <fullName evidence="4">Decapping nuclease</fullName>
    </recommendedName>
</protein>
<feature type="region of interest" description="Disordered" evidence="1">
    <location>
        <begin position="1"/>
        <end position="96"/>
    </location>
</feature>
<evidence type="ECO:0008006" key="4">
    <source>
        <dbReference type="Google" id="ProtNLM"/>
    </source>
</evidence>
<gene>
    <name evidence="2" type="ORF">FOL47_001255</name>
</gene>
<dbReference type="Proteomes" id="UP000591131">
    <property type="component" value="Unassembled WGS sequence"/>
</dbReference>